<dbReference type="PRINTS" id="PR01950">
    <property type="entry name" value="LANCSUPER"/>
</dbReference>
<dbReference type="EMBL" id="SGJP01000018">
    <property type="protein sequence ID" value="NFA60706.1"/>
    <property type="molecule type" value="Genomic_DNA"/>
</dbReference>
<dbReference type="NCBIfam" id="TIGR03897">
    <property type="entry name" value="lanti_2_LanM"/>
    <property type="match status" value="1"/>
</dbReference>
<dbReference type="PANTHER" id="PTHR12736">
    <property type="entry name" value="LANC-LIKE PROTEIN"/>
    <property type="match status" value="1"/>
</dbReference>
<organism evidence="3 4">
    <name type="scientific">Clostridium botulinum</name>
    <dbReference type="NCBI Taxonomy" id="1491"/>
    <lineage>
        <taxon>Bacteria</taxon>
        <taxon>Bacillati</taxon>
        <taxon>Bacillota</taxon>
        <taxon>Clostridia</taxon>
        <taxon>Eubacteriales</taxon>
        <taxon>Clostridiaceae</taxon>
        <taxon>Clostridium</taxon>
    </lineage>
</organism>
<dbReference type="GO" id="GO:0005886">
    <property type="term" value="C:plasma membrane"/>
    <property type="evidence" value="ECO:0007669"/>
    <property type="project" value="TreeGrafter"/>
</dbReference>
<feature type="binding site" evidence="1">
    <location>
        <position position="960"/>
    </location>
    <ligand>
        <name>Zn(2+)</name>
        <dbReference type="ChEBI" id="CHEBI:29105"/>
    </ligand>
</feature>
<dbReference type="GO" id="GO:0031179">
    <property type="term" value="P:peptide modification"/>
    <property type="evidence" value="ECO:0007669"/>
    <property type="project" value="InterPro"/>
</dbReference>
<feature type="domain" description="Lantibiotic biosynthesis protein dehydration" evidence="2">
    <location>
        <begin position="186"/>
        <end position="564"/>
    </location>
</feature>
<dbReference type="PIRSF" id="PIRSF037228">
    <property type="entry name" value="Lant_mod_RumM"/>
    <property type="match status" value="1"/>
</dbReference>
<evidence type="ECO:0000313" key="3">
    <source>
        <dbReference type="EMBL" id="NFA60706.1"/>
    </source>
</evidence>
<dbReference type="InterPro" id="IPR007822">
    <property type="entry name" value="LANC-like"/>
</dbReference>
<name>A0A6M0SYY2_CLOBO</name>
<evidence type="ECO:0000256" key="1">
    <source>
        <dbReference type="PIRSR" id="PIRSR607822-1"/>
    </source>
</evidence>
<dbReference type="GO" id="GO:0005975">
    <property type="term" value="P:carbohydrate metabolic process"/>
    <property type="evidence" value="ECO:0007669"/>
    <property type="project" value="InterPro"/>
</dbReference>
<dbReference type="Pfam" id="PF05147">
    <property type="entry name" value="LANC_like"/>
    <property type="match status" value="1"/>
</dbReference>
<dbReference type="AlphaFoldDB" id="A0A6M0SYY2"/>
<comment type="caution">
    <text evidence="3">The sequence shown here is derived from an EMBL/GenBank/DDBJ whole genome shotgun (WGS) entry which is preliminary data.</text>
</comment>
<reference evidence="3 4" key="1">
    <citation type="submission" date="2019-02" db="EMBL/GenBank/DDBJ databases">
        <title>Genome sequencing of Clostridium botulinum clinical isolates.</title>
        <authorList>
            <person name="Brunt J."/>
            <person name="Van Vliet A.H.M."/>
            <person name="Stringer S.C."/>
            <person name="Grant K.A."/>
            <person name="Carter A.C."/>
            <person name="Peck M.W."/>
        </authorList>
    </citation>
    <scope>NUCLEOTIDE SEQUENCE [LARGE SCALE GENOMIC DNA]</scope>
    <source>
        <strain evidence="3 4">R1125/03</strain>
    </source>
</reference>
<protein>
    <submittedName>
        <fullName evidence="3">Type 2 lantipeptide synthetase LanM</fullName>
    </submittedName>
</protein>
<dbReference type="SMART" id="SM01260">
    <property type="entry name" value="LANC_like"/>
    <property type="match status" value="1"/>
</dbReference>
<dbReference type="Gene3D" id="1.50.10.10">
    <property type="match status" value="1"/>
</dbReference>
<dbReference type="Pfam" id="PF13575">
    <property type="entry name" value="DUF4135"/>
    <property type="match status" value="1"/>
</dbReference>
<keyword evidence="1" id="KW-0479">Metal-binding</keyword>
<dbReference type="InterPro" id="IPR017146">
    <property type="entry name" value="Lanti_2_LanM"/>
</dbReference>
<keyword evidence="1" id="KW-0862">Zinc</keyword>
<evidence type="ECO:0000313" key="4">
    <source>
        <dbReference type="Proteomes" id="UP000473089"/>
    </source>
</evidence>
<dbReference type="GO" id="GO:0046872">
    <property type="term" value="F:metal ion binding"/>
    <property type="evidence" value="ECO:0007669"/>
    <property type="project" value="UniProtKB-KW"/>
</dbReference>
<dbReference type="InterPro" id="IPR012341">
    <property type="entry name" value="6hp_glycosidase-like_sf"/>
</dbReference>
<sequence>MNLYFILHGENKKMKISLKDIKDYWLQIVPEADNEKILKDLVKKACDSDIDYLANSLSNKEMVEDKFLEVLNKKKFYKLDDFISDFRNKVPFYFFYEPFINLSLDKWFNKIQDLHIIYDINVFFQELILCILENISKYASRMLILEINIARMNNQFKNIPERTAFEYYNYELLNDKHYRCSLYSEYNELTKILLEKTDKYFEYIYEVLGNIKDQLENISIIYGKKLVDLKVINIKTGMGDEHKSGKTVAIINFMKGFKLVYKPRNSNIDKVFQETLEWIEKKGKKEILPIKKLKVINNPTFGLVEYINYNECSNIEETRNFYIKIGQLVAVLHSLNAVDFHCENIIADGTNPMLIDLETLFHPYVKIYSNKFETPSQKLANDVIENSVQSIGILPHFIMDESVSDAVIDISGLGGEKEQKSPFKSYVVKNQNTAHMKVVRENLKIPSEKNNPVLNGKVQQSKDYVNEIISGFKACYNVILKNKDEYIDWIMKNFKGSINRVIFRPTRNYTQLLNTSYHPDLLRNAEDRIIFFSRIFSNIEEGTDGIVRLEFNSLINSEIPCFNCSLNSRDIYDMKENIYNNYLEQSPLEIAYKRIMNFSKEDLSLQLRLIHIAFESKRSDYEKDITPIKFNEINNNAEIDSKKYIDLAIKIGNYILNNSIVDKVEKNNRTWVSAILVGRNEVGVGINPVGDDLYNGNCGIALFLIYLGYVTGKEEFIQSASEAMESRRKFIDYVELNCPFPIGAFNGLSGTIYVLDKLIQYGKREYDKEYLAKYINYLNEIIFMDKQYDLMGGAVGCIAVLYPIIKSNHYPDLNSLMKSIINKCCIHLINEKEEIDIGGISWGNVEKSTGFSHGNAGVIAYLSKLLNEQWIENKGHLEEVINEALKFERALYIDKEKNWYKDNKKEHICYGWCHGAPGILLSKCLAKEFRNNDYKWEDELQAALSTTKNKSFGNNPSLCHGDLGNLEIIYIASEFLQDEKLKNHCRLIFHEIYETVIKERWMGKSFRGVDSYNLMIGLSGFGYSLLRFSGLYKIPSVLWLE</sequence>
<feature type="binding site" evidence="1">
    <location>
        <position position="959"/>
    </location>
    <ligand>
        <name>Zn(2+)</name>
        <dbReference type="ChEBI" id="CHEBI:29105"/>
    </ligand>
</feature>
<dbReference type="SUPFAM" id="SSF158745">
    <property type="entry name" value="LanC-like"/>
    <property type="match status" value="1"/>
</dbReference>
<gene>
    <name evidence="3" type="primary">lanM</name>
    <name evidence="3" type="ORF">EXM42_09985</name>
</gene>
<dbReference type="InterPro" id="IPR025410">
    <property type="entry name" value="Lant_dehyd"/>
</dbReference>
<dbReference type="CDD" id="cd04792">
    <property type="entry name" value="LanM-like"/>
    <property type="match status" value="1"/>
</dbReference>
<accession>A0A6M0SYY2</accession>
<dbReference type="PANTHER" id="PTHR12736:SF7">
    <property type="entry name" value="LANC-LIKE PROTEIN 3"/>
    <property type="match status" value="1"/>
</dbReference>
<feature type="binding site" evidence="1">
    <location>
        <position position="913"/>
    </location>
    <ligand>
        <name>Zn(2+)</name>
        <dbReference type="ChEBI" id="CHEBI:29105"/>
    </ligand>
</feature>
<dbReference type="Proteomes" id="UP000473089">
    <property type="component" value="Unassembled WGS sequence"/>
</dbReference>
<evidence type="ECO:0000259" key="2">
    <source>
        <dbReference type="Pfam" id="PF13575"/>
    </source>
</evidence>
<proteinExistence type="predicted"/>